<dbReference type="GO" id="GO:0007029">
    <property type="term" value="P:endoplasmic reticulum organization"/>
    <property type="evidence" value="ECO:0007669"/>
    <property type="project" value="TreeGrafter"/>
</dbReference>
<dbReference type="PANTHER" id="PTHR13923:SF11">
    <property type="entry name" value="SECRETORY 31, ISOFORM D"/>
    <property type="match status" value="1"/>
</dbReference>
<dbReference type="InterPro" id="IPR015943">
    <property type="entry name" value="WD40/YVTN_repeat-like_dom_sf"/>
</dbReference>
<organism evidence="4 5">
    <name type="scientific">Armillaria novae-zelandiae</name>
    <dbReference type="NCBI Taxonomy" id="153914"/>
    <lineage>
        <taxon>Eukaryota</taxon>
        <taxon>Fungi</taxon>
        <taxon>Dikarya</taxon>
        <taxon>Basidiomycota</taxon>
        <taxon>Agaricomycotina</taxon>
        <taxon>Agaricomycetes</taxon>
        <taxon>Agaricomycetidae</taxon>
        <taxon>Agaricales</taxon>
        <taxon>Marasmiineae</taxon>
        <taxon>Physalacriaceae</taxon>
        <taxon>Armillaria</taxon>
    </lineage>
</organism>
<gene>
    <name evidence="4" type="ORF">IW261DRAFT_1313480</name>
</gene>
<comment type="caution">
    <text evidence="4">The sequence shown here is derived from an EMBL/GenBank/DDBJ whole genome shotgun (WGS) entry which is preliminary data.</text>
</comment>
<keyword evidence="3" id="KW-0677">Repeat</keyword>
<reference evidence="4" key="1">
    <citation type="submission" date="2023-06" db="EMBL/GenBank/DDBJ databases">
        <authorList>
            <consortium name="Lawrence Berkeley National Laboratory"/>
            <person name="Ahrendt S."/>
            <person name="Sahu N."/>
            <person name="Indic B."/>
            <person name="Wong-Bajracharya J."/>
            <person name="Merenyi Z."/>
            <person name="Ke H.-M."/>
            <person name="Monk M."/>
            <person name="Kocsube S."/>
            <person name="Drula E."/>
            <person name="Lipzen A."/>
            <person name="Balint B."/>
            <person name="Henrissat B."/>
            <person name="Andreopoulos B."/>
            <person name="Martin F.M."/>
            <person name="Harder C.B."/>
            <person name="Rigling D."/>
            <person name="Ford K.L."/>
            <person name="Foster G.D."/>
            <person name="Pangilinan J."/>
            <person name="Papanicolaou A."/>
            <person name="Barry K."/>
            <person name="LaButti K."/>
            <person name="Viragh M."/>
            <person name="Koriabine M."/>
            <person name="Yan M."/>
            <person name="Riley R."/>
            <person name="Champramary S."/>
            <person name="Plett K.L."/>
            <person name="Tsai I.J."/>
            <person name="Slot J."/>
            <person name="Sipos G."/>
            <person name="Plett J."/>
            <person name="Nagy L.G."/>
            <person name="Grigoriev I.V."/>
        </authorList>
    </citation>
    <scope>NUCLEOTIDE SEQUENCE</scope>
    <source>
        <strain evidence="4">ICMP 16352</strain>
    </source>
</reference>
<dbReference type="GO" id="GO:0030127">
    <property type="term" value="C:COPII vesicle coat"/>
    <property type="evidence" value="ECO:0007669"/>
    <property type="project" value="TreeGrafter"/>
</dbReference>
<evidence type="ECO:0000256" key="3">
    <source>
        <dbReference type="ARBA" id="ARBA00022737"/>
    </source>
</evidence>
<feature type="non-terminal residue" evidence="4">
    <location>
        <position position="1"/>
    </location>
</feature>
<dbReference type="GO" id="GO:0090110">
    <property type="term" value="P:COPII-coated vesicle cargo loading"/>
    <property type="evidence" value="ECO:0007669"/>
    <property type="project" value="TreeGrafter"/>
</dbReference>
<feature type="non-terminal residue" evidence="4">
    <location>
        <position position="111"/>
    </location>
</feature>
<dbReference type="GO" id="GO:0005198">
    <property type="term" value="F:structural molecule activity"/>
    <property type="evidence" value="ECO:0007669"/>
    <property type="project" value="TreeGrafter"/>
</dbReference>
<evidence type="ECO:0000256" key="2">
    <source>
        <dbReference type="ARBA" id="ARBA00022574"/>
    </source>
</evidence>
<accession>A0AA39U0V3</accession>
<dbReference type="PANTHER" id="PTHR13923">
    <property type="entry name" value="SEC31-RELATED PROTEIN"/>
    <property type="match status" value="1"/>
</dbReference>
<dbReference type="EMBL" id="JAUEPR010000046">
    <property type="protein sequence ID" value="KAK0471883.1"/>
    <property type="molecule type" value="Genomic_DNA"/>
</dbReference>
<name>A0AA39U0V3_9AGAR</name>
<evidence type="ECO:0000313" key="5">
    <source>
        <dbReference type="Proteomes" id="UP001175227"/>
    </source>
</evidence>
<evidence type="ECO:0000313" key="4">
    <source>
        <dbReference type="EMBL" id="KAK0471883.1"/>
    </source>
</evidence>
<evidence type="ECO:0000256" key="1">
    <source>
        <dbReference type="ARBA" id="ARBA00022448"/>
    </source>
</evidence>
<keyword evidence="2" id="KW-0853">WD repeat</keyword>
<proteinExistence type="predicted"/>
<dbReference type="Proteomes" id="UP001175227">
    <property type="component" value="Unassembled WGS sequence"/>
</dbReference>
<dbReference type="InterPro" id="IPR040251">
    <property type="entry name" value="SEC31-like"/>
</dbReference>
<keyword evidence="1" id="KW-0813">Transport</keyword>
<sequence>KVKDIHRSSTFSWSPSSSPPLIATGTVASTLDEPFSSDSQLEIWVPYFLDENEFHLGIEGQSGPKGIVKDNARFSCLTWGYVDNSQPGGVIVTGMENGELELWDPVKILVG</sequence>
<dbReference type="Gene3D" id="2.130.10.10">
    <property type="entry name" value="YVTN repeat-like/Quinoprotein amine dehydrogenase"/>
    <property type="match status" value="1"/>
</dbReference>
<protein>
    <submittedName>
        <fullName evidence="4">Uncharacterized protein</fullName>
    </submittedName>
</protein>
<dbReference type="GO" id="GO:0070971">
    <property type="term" value="C:endoplasmic reticulum exit site"/>
    <property type="evidence" value="ECO:0007669"/>
    <property type="project" value="TreeGrafter"/>
</dbReference>
<keyword evidence="5" id="KW-1185">Reference proteome</keyword>
<dbReference type="AlphaFoldDB" id="A0AA39U0V3"/>